<proteinExistence type="predicted"/>
<protein>
    <submittedName>
        <fullName evidence="1">RxLR effector protein</fullName>
    </submittedName>
</protein>
<keyword evidence="2" id="KW-1185">Reference proteome</keyword>
<dbReference type="EMBL" id="NBNE01001047">
    <property type="protein sequence ID" value="OWZ15810.1"/>
    <property type="molecule type" value="Genomic_DNA"/>
</dbReference>
<accession>A0A225WG20</accession>
<dbReference type="AlphaFoldDB" id="A0A225WG20"/>
<gene>
    <name evidence="1" type="ORF">PHMEG_00010476</name>
</gene>
<evidence type="ECO:0000313" key="1">
    <source>
        <dbReference type="EMBL" id="OWZ15810.1"/>
    </source>
</evidence>
<evidence type="ECO:0000313" key="2">
    <source>
        <dbReference type="Proteomes" id="UP000198211"/>
    </source>
</evidence>
<comment type="caution">
    <text evidence="1">The sequence shown here is derived from an EMBL/GenBank/DDBJ whole genome shotgun (WGS) entry which is preliminary data.</text>
</comment>
<organism evidence="1 2">
    <name type="scientific">Phytophthora megakarya</name>
    <dbReference type="NCBI Taxonomy" id="4795"/>
    <lineage>
        <taxon>Eukaryota</taxon>
        <taxon>Sar</taxon>
        <taxon>Stramenopiles</taxon>
        <taxon>Oomycota</taxon>
        <taxon>Peronosporomycetes</taxon>
        <taxon>Peronosporales</taxon>
        <taxon>Peronosporaceae</taxon>
        <taxon>Phytophthora</taxon>
    </lineage>
</organism>
<dbReference type="Proteomes" id="UP000198211">
    <property type="component" value="Unassembled WGS sequence"/>
</dbReference>
<dbReference type="OrthoDB" id="127598at2759"/>
<reference evidence="2" key="1">
    <citation type="submission" date="2017-03" db="EMBL/GenBank/DDBJ databases">
        <title>Phytopthora megakarya and P. palmivora, two closely related causual agents of cacao black pod achieved similar genome size and gene model numbers by different mechanisms.</title>
        <authorList>
            <person name="Ali S."/>
            <person name="Shao J."/>
            <person name="Larry D.J."/>
            <person name="Kronmiller B."/>
            <person name="Shen D."/>
            <person name="Strem M.D."/>
            <person name="Melnick R.L."/>
            <person name="Guiltinan M.J."/>
            <person name="Tyler B.M."/>
            <person name="Meinhardt L.W."/>
            <person name="Bailey B.A."/>
        </authorList>
    </citation>
    <scope>NUCLEOTIDE SEQUENCE [LARGE SCALE GENOMIC DNA]</scope>
    <source>
        <strain evidence="2">zdho120</strain>
    </source>
</reference>
<name>A0A225WG20_9STRA</name>
<sequence length="111" mass="12672">MVTAEAAATSVRGRVELLNAIVLRSVTANIFPSIRATLIQLVNMQKQFLWRKQVVENPSRHKMSLDLIFTPRDAGGLGLIAIPVAILAQRIKVNMRWLNGKRDRYYEAWKR</sequence>